<proteinExistence type="predicted"/>
<reference evidence="1 2" key="1">
    <citation type="journal article" date="2019" name="Emerg. Microbes Infect.">
        <title>Comprehensive subspecies identification of 175 nontuberculous mycobacteria species based on 7547 genomic profiles.</title>
        <authorList>
            <person name="Matsumoto Y."/>
            <person name="Kinjo T."/>
            <person name="Motooka D."/>
            <person name="Nabeya D."/>
            <person name="Jung N."/>
            <person name="Uechi K."/>
            <person name="Horii T."/>
            <person name="Iida T."/>
            <person name="Fujita J."/>
            <person name="Nakamura S."/>
        </authorList>
    </citation>
    <scope>NUCLEOTIDE SEQUENCE [LARGE SCALE GENOMIC DNA]</scope>
    <source>
        <strain evidence="1 2">JCM 15657</strain>
    </source>
</reference>
<dbReference type="AlphaFoldDB" id="A0A7I7NL74"/>
<dbReference type="RefSeq" id="WP_085162283.1">
    <property type="nucleotide sequence ID" value="NZ_AP022581.1"/>
</dbReference>
<dbReference type="KEGG" id="mlj:MLAC_23230"/>
<evidence type="ECO:0000313" key="2">
    <source>
        <dbReference type="Proteomes" id="UP000466396"/>
    </source>
</evidence>
<gene>
    <name evidence="1" type="ORF">MLAC_23230</name>
</gene>
<dbReference type="Proteomes" id="UP000466396">
    <property type="component" value="Chromosome"/>
</dbReference>
<name>A0A7I7NL74_9MYCO</name>
<evidence type="ECO:0000313" key="1">
    <source>
        <dbReference type="EMBL" id="BBX97029.1"/>
    </source>
</evidence>
<organism evidence="1 2">
    <name type="scientific">Mycobacterium lacus</name>
    <dbReference type="NCBI Taxonomy" id="169765"/>
    <lineage>
        <taxon>Bacteria</taxon>
        <taxon>Bacillati</taxon>
        <taxon>Actinomycetota</taxon>
        <taxon>Actinomycetes</taxon>
        <taxon>Mycobacteriales</taxon>
        <taxon>Mycobacteriaceae</taxon>
        <taxon>Mycobacterium</taxon>
    </lineage>
</organism>
<keyword evidence="2" id="KW-1185">Reference proteome</keyword>
<accession>A0A7I7NL74</accession>
<sequence length="95" mass="10291">MTTTKLEAAMATIRPAPGGRGLPEGTVRLRLEAVEFMVGQVDVGGRPMAKFGMLLETDLGPFLVQIPVMKVRAVANNMIRALERGACQPDWEGRP</sequence>
<protein>
    <submittedName>
        <fullName evidence="1">Uncharacterized protein</fullName>
    </submittedName>
</protein>
<dbReference type="EMBL" id="AP022581">
    <property type="protein sequence ID" value="BBX97029.1"/>
    <property type="molecule type" value="Genomic_DNA"/>
</dbReference>